<organism evidence="3 4">
    <name type="scientific">Modicella reniformis</name>
    <dbReference type="NCBI Taxonomy" id="1440133"/>
    <lineage>
        <taxon>Eukaryota</taxon>
        <taxon>Fungi</taxon>
        <taxon>Fungi incertae sedis</taxon>
        <taxon>Mucoromycota</taxon>
        <taxon>Mortierellomycotina</taxon>
        <taxon>Mortierellomycetes</taxon>
        <taxon>Mortierellales</taxon>
        <taxon>Mortierellaceae</taxon>
        <taxon>Modicella</taxon>
    </lineage>
</organism>
<reference evidence="3" key="1">
    <citation type="journal article" date="2020" name="Fungal Divers.">
        <title>Resolving the Mortierellaceae phylogeny through synthesis of multi-gene phylogenetics and phylogenomics.</title>
        <authorList>
            <person name="Vandepol N."/>
            <person name="Liber J."/>
            <person name="Desiro A."/>
            <person name="Na H."/>
            <person name="Kennedy M."/>
            <person name="Barry K."/>
            <person name="Grigoriev I.V."/>
            <person name="Miller A.N."/>
            <person name="O'Donnell K."/>
            <person name="Stajich J.E."/>
            <person name="Bonito G."/>
        </authorList>
    </citation>
    <scope>NUCLEOTIDE SEQUENCE</scope>
    <source>
        <strain evidence="3">MES-2147</strain>
    </source>
</reference>
<keyword evidence="4" id="KW-1185">Reference proteome</keyword>
<protein>
    <recommendedName>
        <fullName evidence="2">Choline/carnitine acyltransferase domain-containing protein</fullName>
    </recommendedName>
</protein>
<dbReference type="Gene3D" id="1.10.275.20">
    <property type="entry name" value="Choline/Carnitine o-acyltransferase"/>
    <property type="match status" value="1"/>
</dbReference>
<gene>
    <name evidence="3" type="ORF">BGZ65_001485</name>
</gene>
<feature type="non-terminal residue" evidence="3">
    <location>
        <position position="112"/>
    </location>
</feature>
<dbReference type="EMBL" id="JAAAHW010006272">
    <property type="protein sequence ID" value="KAF9963659.1"/>
    <property type="molecule type" value="Genomic_DNA"/>
</dbReference>
<dbReference type="Proteomes" id="UP000749646">
    <property type="component" value="Unassembled WGS sequence"/>
</dbReference>
<comment type="caution">
    <text evidence="3">The sequence shown here is derived from an EMBL/GenBank/DDBJ whole genome shotgun (WGS) entry which is preliminary data.</text>
</comment>
<dbReference type="SUPFAM" id="SSF52777">
    <property type="entry name" value="CoA-dependent acyltransferases"/>
    <property type="match status" value="1"/>
</dbReference>
<proteinExistence type="predicted"/>
<keyword evidence="1" id="KW-0012">Acyltransferase</keyword>
<dbReference type="InterPro" id="IPR000542">
    <property type="entry name" value="Carn_acyl_trans"/>
</dbReference>
<feature type="domain" description="Choline/carnitine acyltransferase" evidence="2">
    <location>
        <begin position="60"/>
        <end position="99"/>
    </location>
</feature>
<dbReference type="AlphaFoldDB" id="A0A9P6J9K9"/>
<dbReference type="PANTHER" id="PTHR22589">
    <property type="entry name" value="CARNITINE O-ACYLTRANSFERASE"/>
    <property type="match status" value="1"/>
</dbReference>
<dbReference type="GO" id="GO:0016747">
    <property type="term" value="F:acyltransferase activity, transferring groups other than amino-acyl groups"/>
    <property type="evidence" value="ECO:0007669"/>
    <property type="project" value="UniProtKB-ARBA"/>
</dbReference>
<name>A0A9P6J9K9_9FUNG</name>
<evidence type="ECO:0000256" key="1">
    <source>
        <dbReference type="ARBA" id="ARBA00023315"/>
    </source>
</evidence>
<dbReference type="PROSITE" id="PS00439">
    <property type="entry name" value="ACYLTRANSF_C_1"/>
    <property type="match status" value="1"/>
</dbReference>
<dbReference type="Pfam" id="PF00755">
    <property type="entry name" value="Carn_acyltransf"/>
    <property type="match status" value="1"/>
</dbReference>
<sequence length="112" mass="12347">MPPNNSVKRPAMISLIATSPLPILNRSAECSPQISPVLSPVEFAAPVPIMDKGQDELPSLPIPPLEQTLDRYLESVRPLITDLEYEHTVALVKAFQEESSDRADGQGKEREQ</sequence>
<accession>A0A9P6J9K9</accession>
<keyword evidence="1" id="KW-0808">Transferase</keyword>
<evidence type="ECO:0000313" key="4">
    <source>
        <dbReference type="Proteomes" id="UP000749646"/>
    </source>
</evidence>
<dbReference type="InterPro" id="IPR042572">
    <property type="entry name" value="Carn_acyl_trans_N"/>
</dbReference>
<evidence type="ECO:0000313" key="3">
    <source>
        <dbReference type="EMBL" id="KAF9963659.1"/>
    </source>
</evidence>
<dbReference type="OrthoDB" id="240216at2759"/>
<dbReference type="InterPro" id="IPR039551">
    <property type="entry name" value="Cho/carn_acyl_trans"/>
</dbReference>
<evidence type="ECO:0000259" key="2">
    <source>
        <dbReference type="Pfam" id="PF00755"/>
    </source>
</evidence>